<accession>A0AC34QZC3</accession>
<dbReference type="Proteomes" id="UP000887576">
    <property type="component" value="Unplaced"/>
</dbReference>
<organism evidence="1 2">
    <name type="scientific">Panagrolaimus sp. JU765</name>
    <dbReference type="NCBI Taxonomy" id="591449"/>
    <lineage>
        <taxon>Eukaryota</taxon>
        <taxon>Metazoa</taxon>
        <taxon>Ecdysozoa</taxon>
        <taxon>Nematoda</taxon>
        <taxon>Chromadorea</taxon>
        <taxon>Rhabditida</taxon>
        <taxon>Tylenchina</taxon>
        <taxon>Panagrolaimomorpha</taxon>
        <taxon>Panagrolaimoidea</taxon>
        <taxon>Panagrolaimidae</taxon>
        <taxon>Panagrolaimus</taxon>
    </lineage>
</organism>
<proteinExistence type="predicted"/>
<name>A0AC34QZC3_9BILA</name>
<evidence type="ECO:0000313" key="2">
    <source>
        <dbReference type="WBParaSite" id="JU765_v2.g2063.t1"/>
    </source>
</evidence>
<evidence type="ECO:0000313" key="1">
    <source>
        <dbReference type="Proteomes" id="UP000887576"/>
    </source>
</evidence>
<dbReference type="WBParaSite" id="JU765_v2.g2063.t1">
    <property type="protein sequence ID" value="JU765_v2.g2063.t1"/>
    <property type="gene ID" value="JU765_v2.g2063"/>
</dbReference>
<reference evidence="2" key="1">
    <citation type="submission" date="2022-11" db="UniProtKB">
        <authorList>
            <consortium name="WormBaseParasite"/>
        </authorList>
    </citation>
    <scope>IDENTIFICATION</scope>
</reference>
<protein>
    <submittedName>
        <fullName evidence="2">RPB6 homolog</fullName>
    </submittedName>
</protein>
<sequence length="130" mass="15002">MADDEDYDAGDMDDGDYNDDDDQMEEEPEVENHDDDQPIQLIEPSQMQPSTDRVTTPFMTKYERARVLGTRALQIAMGAPVMVELEGESDPLEIARKELKEQKIPIIIRRYLPDGSFEDWGIEELHVTDW</sequence>